<name>A0ABX1WHJ6_9RHOB</name>
<keyword evidence="1" id="KW-0472">Membrane</keyword>
<protein>
    <recommendedName>
        <fullName evidence="4">MAPEG family protein</fullName>
    </recommendedName>
</protein>
<comment type="caution">
    <text evidence="2">The sequence shown here is derived from an EMBL/GenBank/DDBJ whole genome shotgun (WGS) entry which is preliminary data.</text>
</comment>
<dbReference type="Proteomes" id="UP000599383">
    <property type="component" value="Unassembled WGS sequence"/>
</dbReference>
<feature type="transmembrane region" description="Helical" evidence="1">
    <location>
        <begin position="60"/>
        <end position="83"/>
    </location>
</feature>
<evidence type="ECO:0000313" key="2">
    <source>
        <dbReference type="EMBL" id="NOD32812.1"/>
    </source>
</evidence>
<evidence type="ECO:0008006" key="4">
    <source>
        <dbReference type="Google" id="ProtNLM"/>
    </source>
</evidence>
<reference evidence="2 3" key="1">
    <citation type="submission" date="2019-12" db="EMBL/GenBank/DDBJ databases">
        <title>Ruegeria JWLKs population differentiation of coral mucus and skeleton niches.</title>
        <authorList>
            <person name="Luo D."/>
        </authorList>
    </citation>
    <scope>NUCLEOTIDE SEQUENCE [LARGE SCALE GENOMIC DNA]</scope>
    <source>
        <strain evidence="2 3">HKCCD6238</strain>
    </source>
</reference>
<dbReference type="RefSeq" id="WP_171116865.1">
    <property type="nucleotide sequence ID" value="NZ_WVQY01000016.1"/>
</dbReference>
<keyword evidence="1" id="KW-1133">Transmembrane helix</keyword>
<dbReference type="EMBL" id="WVQY01000016">
    <property type="protein sequence ID" value="NOD32812.1"/>
    <property type="molecule type" value="Genomic_DNA"/>
</dbReference>
<evidence type="ECO:0000313" key="3">
    <source>
        <dbReference type="Proteomes" id="UP000599383"/>
    </source>
</evidence>
<gene>
    <name evidence="2" type="ORF">GS617_21305</name>
</gene>
<accession>A0ABX1WHJ6</accession>
<keyword evidence="3" id="KW-1185">Reference proteome</keyword>
<sequence length="85" mass="9531">MKEVLPLAVIVAFFVLSLLCFKASRIVENWSQDIRPPALNEFYAALLSRVGLRYFSRHSAVLACLLWLVVAIELFFAGLNAALAY</sequence>
<proteinExistence type="predicted"/>
<keyword evidence="1" id="KW-0812">Transmembrane</keyword>
<organism evidence="2 3">
    <name type="scientific">Ruegeria atlantica</name>
    <dbReference type="NCBI Taxonomy" id="81569"/>
    <lineage>
        <taxon>Bacteria</taxon>
        <taxon>Pseudomonadati</taxon>
        <taxon>Pseudomonadota</taxon>
        <taxon>Alphaproteobacteria</taxon>
        <taxon>Rhodobacterales</taxon>
        <taxon>Roseobacteraceae</taxon>
        <taxon>Ruegeria</taxon>
    </lineage>
</organism>
<evidence type="ECO:0000256" key="1">
    <source>
        <dbReference type="SAM" id="Phobius"/>
    </source>
</evidence>